<dbReference type="Gene3D" id="3.40.50.1000">
    <property type="entry name" value="HAD superfamily/HAD-like"/>
    <property type="match status" value="1"/>
</dbReference>
<name>B0KVD2_UNCKA</name>
<dbReference type="AlphaFoldDB" id="B0KVD2"/>
<organism evidence="1">
    <name type="scientific">uncultured candidate division WWE3 bacterium EJ0ADIGA11YD11</name>
    <dbReference type="NCBI Taxonomy" id="500145"/>
    <lineage>
        <taxon>Bacteria</taxon>
        <taxon>Katanobacteria</taxon>
        <taxon>environmental samples</taxon>
    </lineage>
</organism>
<sequence length="209" mass="24481">MVREKVLFDIDYTLIDTRKFKESFKKKISEFLGISIEDLLLAEQGYVKKDGGFTDFVPQEYIDFIADSFNSDKFGISKAFFDDENFADIVFPDVYESLETLSKILDLGIFSEGFRDFQLLKLYKTGIFNFFNENLIFIFRRKLTPEALNMIPKGCFIVDDNPSVISVLKEKQDVRPIWLNRKTKEEHDNCKTIFSLNNFEKVLENYSSK</sequence>
<dbReference type="InterPro" id="IPR023214">
    <property type="entry name" value="HAD_sf"/>
</dbReference>
<accession>B0KVD2</accession>
<dbReference type="InterPro" id="IPR036412">
    <property type="entry name" value="HAD-like_sf"/>
</dbReference>
<gene>
    <name evidence="1" type="ORF">WWE3-TFM_27</name>
</gene>
<reference evidence="1" key="1">
    <citation type="submission" date="2007-07" db="EMBL/GenBank/DDBJ databases">
        <authorList>
            <person name="Genoscope"/>
        </authorList>
    </citation>
    <scope>NUCLEOTIDE SEQUENCE</scope>
</reference>
<proteinExistence type="predicted"/>
<dbReference type="EMBL" id="CU367853">
    <property type="protein sequence ID" value="CAO79517.1"/>
    <property type="molecule type" value="Genomic_DNA"/>
</dbReference>
<evidence type="ECO:0000313" key="1">
    <source>
        <dbReference type="EMBL" id="CAO79517.1"/>
    </source>
</evidence>
<reference evidence="1" key="2">
    <citation type="journal article" date="2008" name="Environ. Microbiol.">
        <title>Discovery and characterization of a new bacterial candidate division by an anaerobic sludge digester metagenomic approach.</title>
        <authorList>
            <person name="Guermazi S."/>
            <person name="Daegelen P."/>
            <person name="Dauga C."/>
            <person name="Riviere D."/>
            <person name="Boucher T."/>
            <person name="Godon J.J."/>
            <person name="Gyapay G."/>
            <person name="Sghir A."/>
            <person name="Pelletier E."/>
            <person name="Weissenbach J."/>
            <person name="Le Paslier D."/>
        </authorList>
    </citation>
    <scope>NUCLEOTIDE SEQUENCE</scope>
</reference>
<dbReference type="SUPFAM" id="SSF56784">
    <property type="entry name" value="HAD-like"/>
    <property type="match status" value="1"/>
</dbReference>
<protein>
    <submittedName>
        <fullName evidence="1">Uncharacterized protein</fullName>
    </submittedName>
</protein>